<evidence type="ECO:0000256" key="2">
    <source>
        <dbReference type="SAM" id="Phobius"/>
    </source>
</evidence>
<keyword evidence="2" id="KW-1133">Transmembrane helix</keyword>
<keyword evidence="2" id="KW-0812">Transmembrane</keyword>
<reference evidence="4 5" key="1">
    <citation type="submission" date="2023-10" db="EMBL/GenBank/DDBJ databases">
        <title>Development of a sustainable strategy for remediation of hydrocarbon-contaminated territories based on the waste exchange concept.</title>
        <authorList>
            <person name="Krivoruchko A."/>
        </authorList>
    </citation>
    <scope>NUCLEOTIDE SEQUENCE [LARGE SCALE GENOMIC DNA]</scope>
    <source>
        <strain evidence="4 5">IEGM 1236</strain>
    </source>
</reference>
<dbReference type="Pfam" id="PF26526">
    <property type="entry name" value="DUF8175"/>
    <property type="match status" value="1"/>
</dbReference>
<evidence type="ECO:0000256" key="1">
    <source>
        <dbReference type="SAM" id="MobiDB-lite"/>
    </source>
</evidence>
<feature type="region of interest" description="Disordered" evidence="1">
    <location>
        <begin position="1"/>
        <end position="20"/>
    </location>
</feature>
<evidence type="ECO:0000313" key="4">
    <source>
        <dbReference type="EMBL" id="MDV7136890.1"/>
    </source>
</evidence>
<dbReference type="Proteomes" id="UP001185792">
    <property type="component" value="Unassembled WGS sequence"/>
</dbReference>
<dbReference type="RefSeq" id="WP_317714829.1">
    <property type="nucleotide sequence ID" value="NZ_JAWLUM010000006.1"/>
</dbReference>
<accession>A0ABU4F048</accession>
<feature type="region of interest" description="Disordered" evidence="1">
    <location>
        <begin position="52"/>
        <end position="77"/>
    </location>
</feature>
<proteinExistence type="predicted"/>
<comment type="caution">
    <text evidence="4">The sequence shown here is derived from an EMBL/GenBank/DDBJ whole genome shotgun (WGS) entry which is preliminary data.</text>
</comment>
<protein>
    <recommendedName>
        <fullName evidence="3">DUF8175 domain-containing protein</fullName>
    </recommendedName>
</protein>
<name>A0ABU4F048_WILMA</name>
<feature type="domain" description="DUF8175" evidence="3">
    <location>
        <begin position="90"/>
        <end position="278"/>
    </location>
</feature>
<dbReference type="EMBL" id="JAWLUM010000006">
    <property type="protein sequence ID" value="MDV7136890.1"/>
    <property type="molecule type" value="Genomic_DNA"/>
</dbReference>
<gene>
    <name evidence="4" type="ORF">R4198_24635</name>
</gene>
<evidence type="ECO:0000313" key="5">
    <source>
        <dbReference type="Proteomes" id="UP001185792"/>
    </source>
</evidence>
<organism evidence="4 5">
    <name type="scientific">Williamsia marianensis</name>
    <dbReference type="NCBI Taxonomy" id="85044"/>
    <lineage>
        <taxon>Bacteria</taxon>
        <taxon>Bacillati</taxon>
        <taxon>Actinomycetota</taxon>
        <taxon>Actinomycetes</taxon>
        <taxon>Mycobacteriales</taxon>
        <taxon>Nocardiaceae</taxon>
        <taxon>Williamsia</taxon>
    </lineage>
</organism>
<keyword evidence="5" id="KW-1185">Reference proteome</keyword>
<sequence length="280" mass="30200">MGTPPLATAPHYDDDPNTPRPWHRRHWVIVAVLVVVSLAIATATWWGLRGDDNDSAAPTPPPAASTPPVSNGQQGYFADTTDRFGQQIRVPRDPSGLALPQVNPKATRGLSDAASGIQWQQIYGRGVAVFTTSDGPTAIGADGLAQGISRTPQGSVIAASQVLGRVFYGPPQVRQKVIAEQIIGPPSAIAMLTDLQLPTRQYPADSFVRVDPQYTDTFSRVSLASGPNLSADSSTGQFYSVTTMTMVWDAGRWKWRIPDDGFSDATRNTRIESVAGWTEW</sequence>
<feature type="transmembrane region" description="Helical" evidence="2">
    <location>
        <begin position="27"/>
        <end position="48"/>
    </location>
</feature>
<evidence type="ECO:0000259" key="3">
    <source>
        <dbReference type="Pfam" id="PF26526"/>
    </source>
</evidence>
<dbReference type="InterPro" id="IPR058488">
    <property type="entry name" value="DUF8175"/>
</dbReference>
<keyword evidence="2" id="KW-0472">Membrane</keyword>